<name>A0A6J2UJI1_DROLE</name>
<dbReference type="Gene3D" id="3.40.190.10">
    <property type="entry name" value="Periplasmic binding protein-like II"/>
    <property type="match status" value="1"/>
</dbReference>
<feature type="signal peptide" evidence="1">
    <location>
        <begin position="1"/>
        <end position="15"/>
    </location>
</feature>
<dbReference type="RefSeq" id="XP_030387362.1">
    <property type="nucleotide sequence ID" value="XM_030531502.1"/>
</dbReference>
<evidence type="ECO:0000256" key="1">
    <source>
        <dbReference type="SAM" id="SignalP"/>
    </source>
</evidence>
<dbReference type="GO" id="GO:0045047">
    <property type="term" value="P:protein targeting to ER"/>
    <property type="evidence" value="ECO:0007669"/>
    <property type="project" value="TreeGrafter"/>
</dbReference>
<feature type="domain" description="Transferrin-like" evidence="2">
    <location>
        <begin position="57"/>
        <end position="297"/>
    </location>
</feature>
<evidence type="ECO:0000313" key="3">
    <source>
        <dbReference type="Proteomes" id="UP000504634"/>
    </source>
</evidence>
<dbReference type="PROSITE" id="PS51408">
    <property type="entry name" value="TRANSFERRIN_LIKE_4"/>
    <property type="match status" value="1"/>
</dbReference>
<evidence type="ECO:0000259" key="2">
    <source>
        <dbReference type="PROSITE" id="PS51408"/>
    </source>
</evidence>
<keyword evidence="1" id="KW-0732">Signal</keyword>
<dbReference type="SUPFAM" id="SSF53850">
    <property type="entry name" value="Periplasmic binding protein-like II"/>
    <property type="match status" value="1"/>
</dbReference>
<gene>
    <name evidence="4" type="primary">LOC115633981</name>
</gene>
<feature type="chain" id="PRO_5026663058" evidence="1">
    <location>
        <begin position="16"/>
        <end position="353"/>
    </location>
</feature>
<dbReference type="GeneID" id="115633981"/>
<sequence>MFVLLLTLFVAAVVAQEQSEQQVPARVLPYRPWIFRDIPNIEDFELAEAKNQRSSDFKLCTYTDESYGQCQALVEAATRKSIALNLQCVQRPDRATCLKAVRRSRNIIVVLGQRDYKAAREAGLRPSVFAREQPDSYYIAVAPSNISLVEYNEAHLQLNINDEDAFYAGVTLNALRQRNICPTSDSVSNGPVIRILNSAEYVPAAEDILICPFAAVAATDQAETCNFDSGLQRAVFTSPAAKRGGLRKLGQVFERILKNFNKESDFNFFENDSIFKHNTVAFDVTPTYVNGISEEIFNFLHCDLPDQQGNISQFGGDLVQVSFKDFWNGFKKGLVGGLKKGLVDGLGNGLDNL</sequence>
<keyword evidence="3" id="KW-1185">Reference proteome</keyword>
<dbReference type="AlphaFoldDB" id="A0A6J2UJI1"/>
<dbReference type="SMART" id="SM00094">
    <property type="entry name" value="TR_FER"/>
    <property type="match status" value="1"/>
</dbReference>
<dbReference type="Proteomes" id="UP000504634">
    <property type="component" value="Unplaced"/>
</dbReference>
<dbReference type="PANTHER" id="PTHR11485">
    <property type="entry name" value="TRANSFERRIN"/>
    <property type="match status" value="1"/>
</dbReference>
<dbReference type="OrthoDB" id="7987853at2759"/>
<protein>
    <submittedName>
        <fullName evidence="4">Uncharacterized protein LOC115633981</fullName>
    </submittedName>
</protein>
<accession>A0A6J2UJI1</accession>
<evidence type="ECO:0000313" key="4">
    <source>
        <dbReference type="RefSeq" id="XP_030387362.1"/>
    </source>
</evidence>
<dbReference type="PANTHER" id="PTHR11485:SF34">
    <property type="entry name" value="SIGNAL RECOGNITION PARTICLE RECEPTOR SUBUNIT BETA"/>
    <property type="match status" value="1"/>
</dbReference>
<proteinExistence type="predicted"/>
<reference evidence="4" key="1">
    <citation type="submission" date="2025-08" db="UniProtKB">
        <authorList>
            <consortium name="RefSeq"/>
        </authorList>
    </citation>
    <scope>IDENTIFICATION</scope>
    <source>
        <strain evidence="4">11010-0011.00</strain>
        <tissue evidence="4">Whole body</tissue>
    </source>
</reference>
<organism evidence="3 4">
    <name type="scientific">Drosophila lebanonensis</name>
    <name type="common">Fruit fly</name>
    <name type="synonym">Scaptodrosophila lebanonensis</name>
    <dbReference type="NCBI Taxonomy" id="7225"/>
    <lineage>
        <taxon>Eukaryota</taxon>
        <taxon>Metazoa</taxon>
        <taxon>Ecdysozoa</taxon>
        <taxon>Arthropoda</taxon>
        <taxon>Hexapoda</taxon>
        <taxon>Insecta</taxon>
        <taxon>Pterygota</taxon>
        <taxon>Neoptera</taxon>
        <taxon>Endopterygota</taxon>
        <taxon>Diptera</taxon>
        <taxon>Brachycera</taxon>
        <taxon>Muscomorpha</taxon>
        <taxon>Ephydroidea</taxon>
        <taxon>Drosophilidae</taxon>
        <taxon>Scaptodrosophila</taxon>
    </lineage>
</organism>
<dbReference type="GO" id="GO:0005785">
    <property type="term" value="C:signal recognition particle receptor complex"/>
    <property type="evidence" value="ECO:0007669"/>
    <property type="project" value="TreeGrafter"/>
</dbReference>
<dbReference type="InterPro" id="IPR001156">
    <property type="entry name" value="Transferrin-like_dom"/>
</dbReference>